<evidence type="ECO:0000256" key="1">
    <source>
        <dbReference type="SAM" id="MobiDB-lite"/>
    </source>
</evidence>
<dbReference type="Gene3D" id="3.30.420.150">
    <property type="entry name" value="Exopolyphosphatase. Domain 2"/>
    <property type="match status" value="1"/>
</dbReference>
<evidence type="ECO:0000259" key="2">
    <source>
        <dbReference type="Pfam" id="PF02541"/>
    </source>
</evidence>
<accession>A0AAV0H939</accession>
<sequence>MRHSTSRVSALGCHFHFAYFYRRFAFCFTVPFGFRQVLLLPDHLFAVIVMCTNSMKMIIVDSIRRRADSSPSIATLIASALAVTPPPHQSPPRGNFLRRDHPSSPLPPPGANSPKSSRPLNATSTNSLHCHFRCPGGRHRSRAHRNRRHRAQRFRSLRRRGGEIRILQSDSFFPVREKRALLVDIGGGSTEFAIAEGGIVDFATSLKLGFNNNKKRVRNGARCAAIAKEGNHFKGFSAEEIKLIAFLARHYRKKFP</sequence>
<dbReference type="PANTHER" id="PTHR30005">
    <property type="entry name" value="EXOPOLYPHOSPHATASE"/>
    <property type="match status" value="1"/>
</dbReference>
<dbReference type="AlphaFoldDB" id="A0AAV0H939"/>
<gene>
    <name evidence="3" type="ORF">LITE_LOCUS3313</name>
</gene>
<proteinExistence type="predicted"/>
<feature type="domain" description="Ppx/GppA phosphatase N-terminal" evidence="2">
    <location>
        <begin position="176"/>
        <end position="218"/>
    </location>
</feature>
<feature type="compositionally biased region" description="Basic residues" evidence="1">
    <location>
        <begin position="130"/>
        <end position="150"/>
    </location>
</feature>
<reference evidence="3" key="1">
    <citation type="submission" date="2022-08" db="EMBL/GenBank/DDBJ databases">
        <authorList>
            <person name="Gutierrez-Valencia J."/>
        </authorList>
    </citation>
    <scope>NUCLEOTIDE SEQUENCE</scope>
</reference>
<protein>
    <recommendedName>
        <fullName evidence="2">Ppx/GppA phosphatase N-terminal domain-containing protein</fullName>
    </recommendedName>
</protein>
<dbReference type="InterPro" id="IPR050273">
    <property type="entry name" value="GppA/Ppx_hydrolase"/>
</dbReference>
<comment type="caution">
    <text evidence="3">The sequence shown here is derived from an EMBL/GenBank/DDBJ whole genome shotgun (WGS) entry which is preliminary data.</text>
</comment>
<dbReference type="InterPro" id="IPR043129">
    <property type="entry name" value="ATPase_NBD"/>
</dbReference>
<organism evidence="3 4">
    <name type="scientific">Linum tenue</name>
    <dbReference type="NCBI Taxonomy" id="586396"/>
    <lineage>
        <taxon>Eukaryota</taxon>
        <taxon>Viridiplantae</taxon>
        <taxon>Streptophyta</taxon>
        <taxon>Embryophyta</taxon>
        <taxon>Tracheophyta</taxon>
        <taxon>Spermatophyta</taxon>
        <taxon>Magnoliopsida</taxon>
        <taxon>eudicotyledons</taxon>
        <taxon>Gunneridae</taxon>
        <taxon>Pentapetalae</taxon>
        <taxon>rosids</taxon>
        <taxon>fabids</taxon>
        <taxon>Malpighiales</taxon>
        <taxon>Linaceae</taxon>
        <taxon>Linum</taxon>
    </lineage>
</organism>
<dbReference type="GO" id="GO:0016462">
    <property type="term" value="F:pyrophosphatase activity"/>
    <property type="evidence" value="ECO:0007669"/>
    <property type="project" value="TreeGrafter"/>
</dbReference>
<feature type="region of interest" description="Disordered" evidence="1">
    <location>
        <begin position="84"/>
        <end position="150"/>
    </location>
</feature>
<dbReference type="PANTHER" id="PTHR30005:SF0">
    <property type="entry name" value="RETROGRADE REGULATION PROTEIN 2"/>
    <property type="match status" value="1"/>
</dbReference>
<dbReference type="Proteomes" id="UP001154282">
    <property type="component" value="Unassembled WGS sequence"/>
</dbReference>
<dbReference type="InterPro" id="IPR003695">
    <property type="entry name" value="Ppx_GppA_N"/>
</dbReference>
<evidence type="ECO:0000313" key="4">
    <source>
        <dbReference type="Proteomes" id="UP001154282"/>
    </source>
</evidence>
<keyword evidence="4" id="KW-1185">Reference proteome</keyword>
<dbReference type="EMBL" id="CAMGYJ010000002">
    <property type="protein sequence ID" value="CAI0381816.1"/>
    <property type="molecule type" value="Genomic_DNA"/>
</dbReference>
<name>A0AAV0H939_9ROSI</name>
<feature type="compositionally biased region" description="Polar residues" evidence="1">
    <location>
        <begin position="113"/>
        <end position="128"/>
    </location>
</feature>
<dbReference type="Pfam" id="PF02541">
    <property type="entry name" value="Ppx-GppA"/>
    <property type="match status" value="1"/>
</dbReference>
<evidence type="ECO:0000313" key="3">
    <source>
        <dbReference type="EMBL" id="CAI0381816.1"/>
    </source>
</evidence>
<dbReference type="SUPFAM" id="SSF53067">
    <property type="entry name" value="Actin-like ATPase domain"/>
    <property type="match status" value="1"/>
</dbReference>